<gene>
    <name evidence="1" type="ORF">HPLM_LOCUS17712</name>
</gene>
<evidence type="ECO:0000313" key="2">
    <source>
        <dbReference type="Proteomes" id="UP000268014"/>
    </source>
</evidence>
<accession>A0A158QRM0</accession>
<reference evidence="3" key="1">
    <citation type="submission" date="2016-04" db="UniProtKB">
        <authorList>
            <consortium name="WormBaseParasite"/>
        </authorList>
    </citation>
    <scope>IDENTIFICATION</scope>
</reference>
<sequence>SFLAEKRRCISIFLISSVVRFEEVVGSFCVPPSPCTWSTDEDNGLTTSSITVVFWWVIGMDCEEPGSGCVGNRAFLSWSMFKARLDRSRTLFGSK</sequence>
<evidence type="ECO:0000313" key="1">
    <source>
        <dbReference type="EMBL" id="VDO66517.1"/>
    </source>
</evidence>
<name>A0A158QRM0_HAEPC</name>
<proteinExistence type="predicted"/>
<dbReference type="Proteomes" id="UP000268014">
    <property type="component" value="Unassembled WGS sequence"/>
</dbReference>
<dbReference type="EMBL" id="UZAF01020109">
    <property type="protein sequence ID" value="VDO66517.1"/>
    <property type="molecule type" value="Genomic_DNA"/>
</dbReference>
<organism evidence="3">
    <name type="scientific">Haemonchus placei</name>
    <name type="common">Barber's pole worm</name>
    <dbReference type="NCBI Taxonomy" id="6290"/>
    <lineage>
        <taxon>Eukaryota</taxon>
        <taxon>Metazoa</taxon>
        <taxon>Ecdysozoa</taxon>
        <taxon>Nematoda</taxon>
        <taxon>Chromadorea</taxon>
        <taxon>Rhabditida</taxon>
        <taxon>Rhabditina</taxon>
        <taxon>Rhabditomorpha</taxon>
        <taxon>Strongyloidea</taxon>
        <taxon>Trichostrongylidae</taxon>
        <taxon>Haemonchus</taxon>
    </lineage>
</organism>
<dbReference type="AlphaFoldDB" id="A0A158QRM0"/>
<dbReference type="WBParaSite" id="HPLM_0001772001-mRNA-1">
    <property type="protein sequence ID" value="HPLM_0001772001-mRNA-1"/>
    <property type="gene ID" value="HPLM_0001772001"/>
</dbReference>
<reference evidence="1 2" key="2">
    <citation type="submission" date="2018-11" db="EMBL/GenBank/DDBJ databases">
        <authorList>
            <consortium name="Pathogen Informatics"/>
        </authorList>
    </citation>
    <scope>NUCLEOTIDE SEQUENCE [LARGE SCALE GENOMIC DNA]</scope>
    <source>
        <strain evidence="1 2">MHpl1</strain>
    </source>
</reference>
<keyword evidence="2" id="KW-1185">Reference proteome</keyword>
<evidence type="ECO:0000313" key="3">
    <source>
        <dbReference type="WBParaSite" id="HPLM_0001772001-mRNA-1"/>
    </source>
</evidence>
<protein>
    <submittedName>
        <fullName evidence="3">Secreted protein</fullName>
    </submittedName>
</protein>